<sequence length="90" mass="10164">MARNLVMFDPADNEWCVVCRIGSIGDDPKTTVAFYKTQDEANEAAASLREKINIPVNIQIFQYSYAKDEMDILKLMLLDGIDIAIKYMVG</sequence>
<name>A0A8S5UB13_9CAUD</name>
<organism evidence="1">
    <name type="scientific">Siphoviridae sp. ctcK97</name>
    <dbReference type="NCBI Taxonomy" id="2825571"/>
    <lineage>
        <taxon>Viruses</taxon>
        <taxon>Duplodnaviria</taxon>
        <taxon>Heunggongvirae</taxon>
        <taxon>Uroviricota</taxon>
        <taxon>Caudoviricetes</taxon>
    </lineage>
</organism>
<dbReference type="EMBL" id="BK016058">
    <property type="protein sequence ID" value="DAF91619.1"/>
    <property type="molecule type" value="Genomic_DNA"/>
</dbReference>
<evidence type="ECO:0000313" key="1">
    <source>
        <dbReference type="EMBL" id="DAF91619.1"/>
    </source>
</evidence>
<accession>A0A8S5UB13</accession>
<reference evidence="1" key="1">
    <citation type="journal article" date="2021" name="Proc. Natl. Acad. Sci. U.S.A.">
        <title>A Catalog of Tens of Thousands of Viruses from Human Metagenomes Reveals Hidden Associations with Chronic Diseases.</title>
        <authorList>
            <person name="Tisza M.J."/>
            <person name="Buck C.B."/>
        </authorList>
    </citation>
    <scope>NUCLEOTIDE SEQUENCE</scope>
    <source>
        <strain evidence="1">CtcK97</strain>
    </source>
</reference>
<proteinExistence type="predicted"/>
<protein>
    <submittedName>
        <fullName evidence="1">WGR domain protein</fullName>
    </submittedName>
</protein>